<gene>
    <name evidence="1" type="ORF">Q5Y73_10870</name>
</gene>
<dbReference type="SUPFAM" id="SSF82171">
    <property type="entry name" value="DPP6 N-terminal domain-like"/>
    <property type="match status" value="2"/>
</dbReference>
<evidence type="ECO:0000313" key="1">
    <source>
        <dbReference type="EMBL" id="MDP5274613.1"/>
    </source>
</evidence>
<dbReference type="Pfam" id="PF07676">
    <property type="entry name" value="PD40"/>
    <property type="match status" value="3"/>
</dbReference>
<keyword evidence="2" id="KW-1185">Reference proteome</keyword>
<name>A0ABT9IZ29_9BACL</name>
<comment type="caution">
    <text evidence="1">The sequence shown here is derived from an EMBL/GenBank/DDBJ whole genome shotgun (WGS) entry which is preliminary data.</text>
</comment>
<dbReference type="EMBL" id="JAVAMP010000003">
    <property type="protein sequence ID" value="MDP5274613.1"/>
    <property type="molecule type" value="Genomic_DNA"/>
</dbReference>
<evidence type="ECO:0000313" key="2">
    <source>
        <dbReference type="Proteomes" id="UP001231941"/>
    </source>
</evidence>
<sequence length="288" mass="32434">MRFNLVIILIICSILLTSCSKQTSIKLPYFSDEPITTPITFEEGVISTDDTEWAFTFTPDGSKIYIQRGTAGLATLYKSEYVDGKWTEPVLFTFPTQENIHFIRLVEPFISPDGSKFFFVSEGDGMEGTDLWVSENIDGTWGEPTILEILNSPRNEYFPSVSNNGNLYFQSNRQGTSGSYDLFVSKFIDGEYTQPVQLGEEINTSGVEQSPFITPDESYLIFSRDGAFYISYNTEGKWSEAELLTGEPLNGLFGSRYSPYVSPDQKYFFYADGDIHQVDVSVIGLNNK</sequence>
<dbReference type="Gene3D" id="2.120.10.30">
    <property type="entry name" value="TolB, C-terminal domain"/>
    <property type="match status" value="1"/>
</dbReference>
<reference evidence="1 2" key="1">
    <citation type="submission" date="2023-08" db="EMBL/GenBank/DDBJ databases">
        <authorList>
            <person name="Park J.-S."/>
        </authorList>
    </citation>
    <scope>NUCLEOTIDE SEQUENCE [LARGE SCALE GENOMIC DNA]</scope>
    <source>
        <strain evidence="1 2">2205SS18-9</strain>
    </source>
</reference>
<organism evidence="1 2">
    <name type="scientific">Chengkuizengella axinellae</name>
    <dbReference type="NCBI Taxonomy" id="3064388"/>
    <lineage>
        <taxon>Bacteria</taxon>
        <taxon>Bacillati</taxon>
        <taxon>Bacillota</taxon>
        <taxon>Bacilli</taxon>
        <taxon>Bacillales</taxon>
        <taxon>Paenibacillaceae</taxon>
        <taxon>Chengkuizengella</taxon>
    </lineage>
</organism>
<dbReference type="PROSITE" id="PS51257">
    <property type="entry name" value="PROKAR_LIPOPROTEIN"/>
    <property type="match status" value="1"/>
</dbReference>
<accession>A0ABT9IZ29</accession>
<proteinExistence type="predicted"/>
<dbReference type="InterPro" id="IPR011042">
    <property type="entry name" value="6-blade_b-propeller_TolB-like"/>
</dbReference>
<dbReference type="Proteomes" id="UP001231941">
    <property type="component" value="Unassembled WGS sequence"/>
</dbReference>
<dbReference type="RefSeq" id="WP_305991916.1">
    <property type="nucleotide sequence ID" value="NZ_JAVAMP010000003.1"/>
</dbReference>
<protein>
    <submittedName>
        <fullName evidence="1">Uncharacterized protein</fullName>
    </submittedName>
</protein>
<dbReference type="InterPro" id="IPR011659">
    <property type="entry name" value="WD40"/>
</dbReference>